<protein>
    <submittedName>
        <fullName evidence="1">Uncharacterized protein</fullName>
    </submittedName>
</protein>
<name>A0A0U5FIS7_XANCI</name>
<gene>
    <name evidence="1" type="ORF">XAC3562_580007</name>
</gene>
<proteinExistence type="predicted"/>
<accession>A0A0U5FIS7</accession>
<comment type="caution">
    <text evidence="1">The sequence shown here is derived from an EMBL/GenBank/DDBJ whole genome shotgun (WGS) entry which is preliminary data.</text>
</comment>
<keyword evidence="2" id="KW-1185">Reference proteome</keyword>
<evidence type="ECO:0000313" key="1">
    <source>
        <dbReference type="EMBL" id="CEG17125.1"/>
    </source>
</evidence>
<sequence>MSANAAEEKSKPIAATLKPSKILCFMTIPMWT</sequence>
<dbReference type="EMBL" id="CCXZ01000153">
    <property type="protein sequence ID" value="CEG17125.1"/>
    <property type="molecule type" value="Genomic_DNA"/>
</dbReference>
<dbReference type="Proteomes" id="UP000052230">
    <property type="component" value="Unassembled WGS sequence"/>
</dbReference>
<dbReference type="AlphaFoldDB" id="A0A0U5FIS7"/>
<organism evidence="1 2">
    <name type="scientific">Xanthomonas citri pv. citri</name>
    <dbReference type="NCBI Taxonomy" id="611301"/>
    <lineage>
        <taxon>Bacteria</taxon>
        <taxon>Pseudomonadati</taxon>
        <taxon>Pseudomonadota</taxon>
        <taxon>Gammaproteobacteria</taxon>
        <taxon>Lysobacterales</taxon>
        <taxon>Lysobacteraceae</taxon>
        <taxon>Xanthomonas</taxon>
    </lineage>
</organism>
<evidence type="ECO:0000313" key="2">
    <source>
        <dbReference type="Proteomes" id="UP000052230"/>
    </source>
</evidence>
<reference evidence="1 2" key="1">
    <citation type="submission" date="2014-09" db="EMBL/GenBank/DDBJ databases">
        <authorList>
            <person name="Regsiter A."/>
        </authorList>
    </citation>
    <scope>NUCLEOTIDE SEQUENCE [LARGE SCALE GENOMIC DNA]</scope>
</reference>